<feature type="compositionally biased region" description="Basic and acidic residues" evidence="1">
    <location>
        <begin position="158"/>
        <end position="169"/>
    </location>
</feature>
<dbReference type="AlphaFoldDB" id="A0A1J0R922"/>
<evidence type="ECO:0000256" key="1">
    <source>
        <dbReference type="SAM" id="MobiDB-lite"/>
    </source>
</evidence>
<name>A0A1J0R922_9TRYP</name>
<accession>A0A1J0R922</accession>
<evidence type="ECO:0000313" key="2">
    <source>
        <dbReference type="EMBL" id="APD74339.1"/>
    </source>
</evidence>
<dbReference type="EMBL" id="KX700383">
    <property type="protein sequence ID" value="APD74339.1"/>
    <property type="molecule type" value="Genomic_DNA"/>
</dbReference>
<organism evidence="2">
    <name type="scientific">Trypanosoma brucei</name>
    <dbReference type="NCBI Taxonomy" id="5691"/>
    <lineage>
        <taxon>Eukaryota</taxon>
        <taxon>Discoba</taxon>
        <taxon>Euglenozoa</taxon>
        <taxon>Kinetoplastea</taxon>
        <taxon>Metakinetoplastina</taxon>
        <taxon>Trypanosomatida</taxon>
        <taxon>Trypanosomatidae</taxon>
        <taxon>Trypanosoma</taxon>
    </lineage>
</organism>
<dbReference type="VEuPathDB" id="TriTrypDB:Tb427_000176400"/>
<reference evidence="2" key="1">
    <citation type="submission" date="2016-08" db="EMBL/GenBank/DDBJ databases">
        <title>VSG repertoire of Trypanosoma brucei EATRO 1125.</title>
        <authorList>
            <person name="Cross G.A."/>
        </authorList>
    </citation>
    <scope>NUCLEOTIDE SEQUENCE</scope>
    <source>
        <strain evidence="2">EATRO 1125</strain>
    </source>
</reference>
<sequence length="283" mass="30202">MHNRKDLADEAIKWLQRRSAAARATFDVRITADSGTAAHSGGAPKNCKLTIPAAQGHDPSCSEQPANPHEPEGTAITIDTATHIKLLQQTSLKPRDTIVTSVYAGTTTSIDGQAGHKCQHGGQENTNYNDMKTTATAAEDSLPTQSMALKPGTGKAICGDESRDDTKTERDNELITRKVCKFITAAAQKLPNIEGLDPAELAADGGIQEAYKMHLAAAGTVQANDEVVQQALKAIYGNENSGFKSKFLQKLQDIKVKFKPDKAAEPQSIIDVVQKGAAQKALT</sequence>
<protein>
    <submittedName>
        <fullName evidence="2">Variant surface glycoprotein 1125.2931</fullName>
    </submittedName>
</protein>
<feature type="region of interest" description="Disordered" evidence="1">
    <location>
        <begin position="145"/>
        <end position="169"/>
    </location>
</feature>
<proteinExistence type="predicted"/>